<dbReference type="GO" id="GO:0005344">
    <property type="term" value="F:oxygen carrier activity"/>
    <property type="evidence" value="ECO:0007669"/>
    <property type="project" value="UniProtKB-KW"/>
</dbReference>
<dbReference type="SUPFAM" id="SSF144217">
    <property type="entry name" value="CSL zinc finger"/>
    <property type="match status" value="1"/>
</dbReference>
<dbReference type="InterPro" id="IPR016131">
    <property type="entry name" value="Haemerythrin_Fe_BS"/>
</dbReference>
<dbReference type="InterPro" id="IPR050669">
    <property type="entry name" value="Hemerythrin"/>
</dbReference>
<dbReference type="AlphaFoldDB" id="A0A3D8IRC6"/>
<dbReference type="SUPFAM" id="SSF47188">
    <property type="entry name" value="Hemerythrin-like"/>
    <property type="match status" value="1"/>
</dbReference>
<evidence type="ECO:0000313" key="6">
    <source>
        <dbReference type="EMBL" id="RDU67476.1"/>
    </source>
</evidence>
<protein>
    <submittedName>
        <fullName evidence="6">Hemerythrin-like metal-binding domain-containing protein</fullName>
    </submittedName>
</protein>
<evidence type="ECO:0000256" key="4">
    <source>
        <dbReference type="ARBA" id="ARBA00023004"/>
    </source>
</evidence>
<evidence type="ECO:0000256" key="1">
    <source>
        <dbReference type="ARBA" id="ARBA00010587"/>
    </source>
</evidence>
<dbReference type="Pfam" id="PF01814">
    <property type="entry name" value="Hemerythrin"/>
    <property type="match status" value="1"/>
</dbReference>
<evidence type="ECO:0000256" key="2">
    <source>
        <dbReference type="ARBA" id="ARBA00022621"/>
    </source>
</evidence>
<keyword evidence="2" id="KW-0813">Transport</keyword>
<accession>A0A3D8IRC6</accession>
<dbReference type="OrthoDB" id="9774644at2"/>
<dbReference type="NCBIfam" id="NF033749">
    <property type="entry name" value="bact_hemeryth"/>
    <property type="match status" value="1"/>
</dbReference>
<dbReference type="Gene3D" id="1.20.120.50">
    <property type="entry name" value="Hemerythrin-like"/>
    <property type="match status" value="1"/>
</dbReference>
<dbReference type="RefSeq" id="WP_115542004.1">
    <property type="nucleotide sequence ID" value="NZ_NXLQ01000001.1"/>
</dbReference>
<dbReference type="PANTHER" id="PTHR37164">
    <property type="entry name" value="BACTERIOHEMERYTHRIN"/>
    <property type="match status" value="1"/>
</dbReference>
<dbReference type="EMBL" id="NXLQ01000001">
    <property type="protein sequence ID" value="RDU67476.1"/>
    <property type="molecule type" value="Genomic_DNA"/>
</dbReference>
<sequence>MLLPWDDKYSVKNYLIDQQHKRLFELANMAHNMVTKQTNPTEIKKMLAALFDYMHTHFSDEEAYMESIQYPMLDAHRDKHKFIISEMTHLVRNMEFDFKKKLAIIMEQWLLKHILQDDMGYAEYCEEMNEARKKQATKTADAPNKNDELLQQSVMENKKGKVAKGKMHMYTCLCGRTYNIQPEIHAKIQGGEAVKCPDCTTFIKYITDIEAS</sequence>
<comment type="similarity">
    <text evidence="1">Belongs to the hemerythrin family.</text>
</comment>
<keyword evidence="3" id="KW-0479">Metal-binding</keyword>
<reference evidence="6 7" key="1">
    <citation type="submission" date="2018-04" db="EMBL/GenBank/DDBJ databases">
        <title>Novel Campyloabacter and Helicobacter Species and Strains.</title>
        <authorList>
            <person name="Mannion A.J."/>
            <person name="Shen Z."/>
            <person name="Fox J.G."/>
        </authorList>
    </citation>
    <scope>NUCLEOTIDE SEQUENCE [LARGE SCALE GENOMIC DNA]</scope>
    <source>
        <strain evidence="6 7">MIT 17-337</strain>
    </source>
</reference>
<keyword evidence="7" id="KW-1185">Reference proteome</keyword>
<dbReference type="InterPro" id="IPR012312">
    <property type="entry name" value="Hemerythrin-like"/>
</dbReference>
<proteinExistence type="inferred from homology"/>
<evidence type="ECO:0000313" key="7">
    <source>
        <dbReference type="Proteomes" id="UP000256379"/>
    </source>
</evidence>
<dbReference type="InterPro" id="IPR012827">
    <property type="entry name" value="Hemerythrin_metal-bd"/>
</dbReference>
<dbReference type="GO" id="GO:0046872">
    <property type="term" value="F:metal ion binding"/>
    <property type="evidence" value="ECO:0007669"/>
    <property type="project" value="UniProtKB-KW"/>
</dbReference>
<dbReference type="PROSITE" id="PS00550">
    <property type="entry name" value="HEMERYTHRINS"/>
    <property type="match status" value="1"/>
</dbReference>
<evidence type="ECO:0000256" key="3">
    <source>
        <dbReference type="ARBA" id="ARBA00022723"/>
    </source>
</evidence>
<evidence type="ECO:0000259" key="5">
    <source>
        <dbReference type="Pfam" id="PF01814"/>
    </source>
</evidence>
<keyword evidence="2" id="KW-0561">Oxygen transport</keyword>
<dbReference type="InterPro" id="IPR036671">
    <property type="entry name" value="DPH_MB_sf"/>
</dbReference>
<comment type="caution">
    <text evidence="6">The sequence shown here is derived from an EMBL/GenBank/DDBJ whole genome shotgun (WGS) entry which is preliminary data.</text>
</comment>
<keyword evidence="4" id="KW-0408">Iron</keyword>
<dbReference type="Proteomes" id="UP000256379">
    <property type="component" value="Unassembled WGS sequence"/>
</dbReference>
<dbReference type="PANTHER" id="PTHR37164:SF1">
    <property type="entry name" value="BACTERIOHEMERYTHRIN"/>
    <property type="match status" value="1"/>
</dbReference>
<dbReference type="NCBIfam" id="TIGR02481">
    <property type="entry name" value="hemeryth_dom"/>
    <property type="match status" value="1"/>
</dbReference>
<dbReference type="InterPro" id="IPR035938">
    <property type="entry name" value="Hemerythrin-like_sf"/>
</dbReference>
<organism evidence="6 7">
    <name type="scientific">Helicobacter didelphidarum</name>
    <dbReference type="NCBI Taxonomy" id="2040648"/>
    <lineage>
        <taxon>Bacteria</taxon>
        <taxon>Pseudomonadati</taxon>
        <taxon>Campylobacterota</taxon>
        <taxon>Epsilonproteobacteria</taxon>
        <taxon>Campylobacterales</taxon>
        <taxon>Helicobacteraceae</taxon>
        <taxon>Helicobacter</taxon>
    </lineage>
</organism>
<dbReference type="CDD" id="cd12107">
    <property type="entry name" value="Hemerythrin"/>
    <property type="match status" value="1"/>
</dbReference>
<name>A0A3D8IRC6_9HELI</name>
<feature type="domain" description="Hemerythrin-like" evidence="5">
    <location>
        <begin position="14"/>
        <end position="123"/>
    </location>
</feature>
<gene>
    <name evidence="6" type="ORF">CQA53_00135</name>
</gene>